<reference evidence="3 4" key="1">
    <citation type="submission" date="2021-03" db="EMBL/GenBank/DDBJ databases">
        <title>Sequencing the genomes of 1000 actinobacteria strains.</title>
        <authorList>
            <person name="Klenk H.-P."/>
        </authorList>
    </citation>
    <scope>NUCLEOTIDE SEQUENCE [LARGE SCALE GENOMIC DNA]</scope>
    <source>
        <strain evidence="3 4">DSM 40843</strain>
    </source>
</reference>
<protein>
    <recommendedName>
        <fullName evidence="2">NERD domain-containing protein</fullName>
    </recommendedName>
</protein>
<dbReference type="Proteomes" id="UP001519311">
    <property type="component" value="Unassembled WGS sequence"/>
</dbReference>
<keyword evidence="4" id="KW-1185">Reference proteome</keyword>
<evidence type="ECO:0000313" key="4">
    <source>
        <dbReference type="Proteomes" id="UP001519311"/>
    </source>
</evidence>
<organism evidence="3 4">
    <name type="scientific">Streptomyces clavifer</name>
    <dbReference type="NCBI Taxonomy" id="68188"/>
    <lineage>
        <taxon>Bacteria</taxon>
        <taxon>Bacillati</taxon>
        <taxon>Actinomycetota</taxon>
        <taxon>Actinomycetes</taxon>
        <taxon>Kitasatosporales</taxon>
        <taxon>Streptomycetaceae</taxon>
        <taxon>Streptomyces</taxon>
    </lineage>
</organism>
<name>A0ABS4V8J3_9ACTN</name>
<dbReference type="InterPro" id="IPR011528">
    <property type="entry name" value="NERD"/>
</dbReference>
<sequence length="265" mass="29399">MNAPDGTAVAWFDRNTGHIEVKDEAWRQAVLDALAPHMTRHSASHRVVAPDRSLPPPPEHDLARRRPGAALKKKIEEISPGPLERCLAWMLKRPTEADSWKAGLRGERVVGRELARLSRLSPHRWRTLHSVPLSPTWDIDHLVVGLGGVFSINTKNHRDKSVRVGEHTVRVNHGEGRPYLRNSRREAALVARVLERGCGFPVVVHPVLVFVRPAVLTVEPSANGVRALDSRDLAALAPSTGALSPEQVETVYAVARDQRSWTNAR</sequence>
<feature type="region of interest" description="Disordered" evidence="1">
    <location>
        <begin position="40"/>
        <end position="64"/>
    </location>
</feature>
<dbReference type="Pfam" id="PF08378">
    <property type="entry name" value="NERD"/>
    <property type="match status" value="1"/>
</dbReference>
<comment type="caution">
    <text evidence="3">The sequence shown here is derived from an EMBL/GenBank/DDBJ whole genome shotgun (WGS) entry which is preliminary data.</text>
</comment>
<evidence type="ECO:0000259" key="2">
    <source>
        <dbReference type="PROSITE" id="PS50965"/>
    </source>
</evidence>
<dbReference type="EMBL" id="JAGINS010000001">
    <property type="protein sequence ID" value="MBP2360228.1"/>
    <property type="molecule type" value="Genomic_DNA"/>
</dbReference>
<dbReference type="PROSITE" id="PS50965">
    <property type="entry name" value="NERD"/>
    <property type="match status" value="1"/>
</dbReference>
<evidence type="ECO:0000313" key="3">
    <source>
        <dbReference type="EMBL" id="MBP2360228.1"/>
    </source>
</evidence>
<accession>A0ABS4V8J3</accession>
<evidence type="ECO:0000256" key="1">
    <source>
        <dbReference type="SAM" id="MobiDB-lite"/>
    </source>
</evidence>
<dbReference type="RefSeq" id="WP_241191830.1">
    <property type="nucleotide sequence ID" value="NZ_BMWJ01000004.1"/>
</dbReference>
<proteinExistence type="predicted"/>
<feature type="domain" description="NERD" evidence="2">
    <location>
        <begin position="102"/>
        <end position="217"/>
    </location>
</feature>
<gene>
    <name evidence="3" type="ORF">JOF59_002628</name>
</gene>